<keyword evidence="1" id="KW-0732">Signal</keyword>
<evidence type="ECO:0000256" key="1">
    <source>
        <dbReference type="SAM" id="SignalP"/>
    </source>
</evidence>
<dbReference type="PANTHER" id="PTHR37089:SF4">
    <property type="entry name" value="EXPORTED PROTEIN"/>
    <property type="match status" value="1"/>
</dbReference>
<protein>
    <submittedName>
        <fullName evidence="3">Spore coat U domain-containing protein</fullName>
    </submittedName>
</protein>
<dbReference type="InterPro" id="IPR007893">
    <property type="entry name" value="Spore_coat_U/FanG"/>
</dbReference>
<evidence type="ECO:0000313" key="4">
    <source>
        <dbReference type="Proteomes" id="UP000322822"/>
    </source>
</evidence>
<gene>
    <name evidence="3" type="ORF">FOB72_21175</name>
</gene>
<dbReference type="AlphaFoldDB" id="A0A5P2H8V6"/>
<feature type="signal peptide" evidence="1">
    <location>
        <begin position="1"/>
        <end position="32"/>
    </location>
</feature>
<dbReference type="SMART" id="SM00972">
    <property type="entry name" value="SCPU"/>
    <property type="match status" value="1"/>
</dbReference>
<dbReference type="Pfam" id="PF05229">
    <property type="entry name" value="SCPU"/>
    <property type="match status" value="1"/>
</dbReference>
<feature type="domain" description="Spore coat protein U/FanG" evidence="2">
    <location>
        <begin position="36"/>
        <end position="169"/>
    </location>
</feature>
<name>A0A5P2H8V6_9BURK</name>
<dbReference type="Proteomes" id="UP000322822">
    <property type="component" value="Chromosome 2"/>
</dbReference>
<proteinExistence type="predicted"/>
<reference evidence="3 4" key="1">
    <citation type="submission" date="2019-09" db="EMBL/GenBank/DDBJ databases">
        <title>FDA dAtabase for Regulatory Grade micrObial Sequences (FDA-ARGOS): Supporting development and validation of Infectious Disease Dx tests.</title>
        <authorList>
            <person name="Sciortino C."/>
            <person name="Tallon L."/>
            <person name="Sadzewicz L."/>
            <person name="Vavikolanu K."/>
            <person name="Mehta A."/>
            <person name="Aluvathingal J."/>
            <person name="Nadendla S."/>
            <person name="Nandy P."/>
            <person name="Geyer C."/>
            <person name="Yan Y."/>
            <person name="Sichtig H."/>
        </authorList>
    </citation>
    <scope>NUCLEOTIDE SEQUENCE [LARGE SCALE GENOMIC DNA]</scope>
    <source>
        <strain evidence="3 4">FDAARGOS_664</strain>
    </source>
</reference>
<dbReference type="OrthoDB" id="8751277at2"/>
<evidence type="ECO:0000259" key="2">
    <source>
        <dbReference type="Pfam" id="PF05229"/>
    </source>
</evidence>
<accession>A0A5P2H8V6</accession>
<organism evidence="3 4">
    <name type="scientific">Cupriavidus pauculus</name>
    <dbReference type="NCBI Taxonomy" id="82633"/>
    <lineage>
        <taxon>Bacteria</taxon>
        <taxon>Pseudomonadati</taxon>
        <taxon>Pseudomonadota</taxon>
        <taxon>Betaproteobacteria</taxon>
        <taxon>Burkholderiales</taxon>
        <taxon>Burkholderiaceae</taxon>
        <taxon>Cupriavidus</taxon>
    </lineage>
</organism>
<dbReference type="PANTHER" id="PTHR37089">
    <property type="entry name" value="PROTEIN U-RELATED"/>
    <property type="match status" value="1"/>
</dbReference>
<sequence length="172" mass="17788">MMQSTSRPPSRRLSLRIAAFAALSALPLWLGAATKTTTFTVRLTLTNDCTIAASDLDFGSTGVLAANVDQQSQVSVTCSTGAPFQVGLDGGSTASSTIANRLMTGPNAATVQFQIYRDAARTQIWGNTPNTDTVGGTGNGTAQPFVMYGRVPAQTTPGAGAYTTTVTATINF</sequence>
<feature type="chain" id="PRO_5024886989" evidence="1">
    <location>
        <begin position="33"/>
        <end position="172"/>
    </location>
</feature>
<dbReference type="EMBL" id="CP044067">
    <property type="protein sequence ID" value="QET04617.1"/>
    <property type="molecule type" value="Genomic_DNA"/>
</dbReference>
<evidence type="ECO:0000313" key="3">
    <source>
        <dbReference type="EMBL" id="QET04617.1"/>
    </source>
</evidence>
<dbReference type="InterPro" id="IPR053167">
    <property type="entry name" value="Spore_coat_component"/>
</dbReference>